<dbReference type="GO" id="GO:0016747">
    <property type="term" value="F:acyltransferase activity, transferring groups other than amino-acyl groups"/>
    <property type="evidence" value="ECO:0007669"/>
    <property type="project" value="InterPro"/>
</dbReference>
<dbReference type="Gene3D" id="3.40.630.30">
    <property type="match status" value="1"/>
</dbReference>
<keyword evidence="3" id="KW-1185">Reference proteome</keyword>
<organism evidence="2 3">
    <name type="scientific">Evtepia gabavorous</name>
    <dbReference type="NCBI Taxonomy" id="2211183"/>
    <lineage>
        <taxon>Bacteria</taxon>
        <taxon>Bacillati</taxon>
        <taxon>Bacillota</taxon>
        <taxon>Clostridia</taxon>
        <taxon>Eubacteriales</taxon>
        <taxon>Evtepia</taxon>
    </lineage>
</organism>
<feature type="domain" description="N-acetyltransferase" evidence="1">
    <location>
        <begin position="98"/>
        <end position="255"/>
    </location>
</feature>
<dbReference type="PANTHER" id="PTHR31143:SF2">
    <property type="entry name" value="FR47-LIKE DOMAIN-CONTAINING PROTEIN-RELATED"/>
    <property type="match status" value="1"/>
</dbReference>
<sequence length="255" mass="28131">MIQIVRSMASVAPLFAGWQETIIWSCLQGEMGEVYAPVGEAPVSALATLGDFTFLAGEPREELVRFLPPSRRPDYHILVPQNEGWARCIAGVYPQARRVTRYATEKTGMLFDRTRLARLAARLSPSDQLCPVNTTLYQRCLASPWSRDLVAQFPTPAVFARRGLGMAVLRRGRLVAGAASYSRYRGGIEVEVDTHPACRGQGLATAASAALLLACLDRGLYPSWDAHTRQSLALAEKLGYRYSHAYPAYEVAWTP</sequence>
<keyword evidence="2" id="KW-0808">Transferase</keyword>
<dbReference type="Pfam" id="PF12746">
    <property type="entry name" value="GNAT_acetyltran"/>
    <property type="match status" value="1"/>
</dbReference>
<protein>
    <submittedName>
        <fullName evidence="2">GNAT family N-acetyltransferase</fullName>
    </submittedName>
</protein>
<dbReference type="OrthoDB" id="7054616at2"/>
<reference evidence="2 3" key="1">
    <citation type="submission" date="2018-07" db="EMBL/GenBank/DDBJ databases">
        <title>GABA Modulating Bacteria of the Human Gut Microbiota.</title>
        <authorList>
            <person name="Strandwitz P."/>
            <person name="Kim K.H."/>
            <person name="Terekhova D."/>
            <person name="Liu J.K."/>
            <person name="Sharma A."/>
            <person name="Levering J."/>
            <person name="Mcdonald D."/>
            <person name="Dietrich D."/>
            <person name="Ramadhar T.R."/>
            <person name="Lekbua A."/>
            <person name="Mroue N."/>
            <person name="Liston C."/>
            <person name="Stewart E.J."/>
            <person name="Dubin M.J."/>
            <person name="Zengler K."/>
            <person name="Knight R."/>
            <person name="Gilbert J.A."/>
            <person name="Clardy J."/>
            <person name="Lewis K."/>
        </authorList>
    </citation>
    <scope>NUCLEOTIDE SEQUENCE [LARGE SCALE GENOMIC DNA]</scope>
    <source>
        <strain evidence="2 3">KLE1738</strain>
    </source>
</reference>
<dbReference type="InterPro" id="IPR016181">
    <property type="entry name" value="Acyl_CoA_acyltransferase"/>
</dbReference>
<evidence type="ECO:0000313" key="3">
    <source>
        <dbReference type="Proteomes" id="UP000260649"/>
    </source>
</evidence>
<comment type="caution">
    <text evidence="2">The sequence shown here is derived from an EMBL/GenBank/DDBJ whole genome shotgun (WGS) entry which is preliminary data.</text>
</comment>
<dbReference type="AlphaFoldDB" id="A0A3E2B6H2"/>
<evidence type="ECO:0000259" key="1">
    <source>
        <dbReference type="PROSITE" id="PS51186"/>
    </source>
</evidence>
<dbReference type="PROSITE" id="PS51186">
    <property type="entry name" value="GNAT"/>
    <property type="match status" value="1"/>
</dbReference>
<dbReference type="InterPro" id="IPR000182">
    <property type="entry name" value="GNAT_dom"/>
</dbReference>
<dbReference type="Proteomes" id="UP000260649">
    <property type="component" value="Unassembled WGS sequence"/>
</dbReference>
<name>A0A3E2B6H2_9FIRM</name>
<dbReference type="InterPro" id="IPR027365">
    <property type="entry name" value="GNAT_acetyltra_YdfB-like"/>
</dbReference>
<gene>
    <name evidence="2" type="ORF">DV520_00345</name>
</gene>
<dbReference type="InterPro" id="IPR042573">
    <property type="entry name" value="GNAT_acetyltra_N"/>
</dbReference>
<dbReference type="PANTHER" id="PTHR31143">
    <property type="match status" value="1"/>
</dbReference>
<dbReference type="Gene3D" id="3.40.630.110">
    <property type="entry name" value="GNAT acetyltransferase-like"/>
    <property type="match status" value="1"/>
</dbReference>
<proteinExistence type="predicted"/>
<dbReference type="GeneID" id="97994182"/>
<dbReference type="EMBL" id="QQRQ01000001">
    <property type="protein sequence ID" value="RFT07628.1"/>
    <property type="molecule type" value="Genomic_DNA"/>
</dbReference>
<accession>A0A3E2B6H2</accession>
<dbReference type="SUPFAM" id="SSF55729">
    <property type="entry name" value="Acyl-CoA N-acyltransferases (Nat)"/>
    <property type="match status" value="1"/>
</dbReference>
<dbReference type="RefSeq" id="WP_117141416.1">
    <property type="nucleotide sequence ID" value="NZ_CAKXKJ010000003.1"/>
</dbReference>
<evidence type="ECO:0000313" key="2">
    <source>
        <dbReference type="EMBL" id="RFT07628.1"/>
    </source>
</evidence>